<evidence type="ECO:0000256" key="1">
    <source>
        <dbReference type="SAM" id="MobiDB-lite"/>
    </source>
</evidence>
<dbReference type="Proteomes" id="UP000218231">
    <property type="component" value="Unassembled WGS sequence"/>
</dbReference>
<feature type="region of interest" description="Disordered" evidence="1">
    <location>
        <begin position="241"/>
        <end position="275"/>
    </location>
</feature>
<proteinExistence type="predicted"/>
<reference evidence="2 3" key="1">
    <citation type="journal article" date="2017" name="Curr. Biol.">
        <title>Genome architecture and evolution of a unichromosomal asexual nematode.</title>
        <authorList>
            <person name="Fradin H."/>
            <person name="Zegar C."/>
            <person name="Gutwein M."/>
            <person name="Lucas J."/>
            <person name="Kovtun M."/>
            <person name="Corcoran D."/>
            <person name="Baugh L.R."/>
            <person name="Kiontke K."/>
            <person name="Gunsalus K."/>
            <person name="Fitch D.H."/>
            <person name="Piano F."/>
        </authorList>
    </citation>
    <scope>NUCLEOTIDE SEQUENCE [LARGE SCALE GENOMIC DNA]</scope>
    <source>
        <strain evidence="2">PF1309</strain>
    </source>
</reference>
<sequence length="290" mass="30983">MTTSAPTSALSKSVKGVTPIRSTALGISVEGAQTRTSAASAHVAADHDALAGDAAAAAADGQRVEQCLRRMFVAPVAGRLRGVDQRFALLHARLRGMHVDDVRAQALARDFEAQQRARAVFEEGVDLREAVEAFVGRRMVAVRGDPRFRLVEQKGDLMRLEAVDAGQVPVRENGAARKLGGGAVIGGLHQVARNLVAVGLAAVVVGDDDDASSHGSDRQNGDQDAATGQLVLLARHRTGADRLGDRQARRRVRRSGNRRSNSHRRGRSGHQILPKTHKNSLFMFVTVALP</sequence>
<name>A0A2A2K0U3_9BILA</name>
<gene>
    <name evidence="2" type="ORF">WR25_06043</name>
</gene>
<comment type="caution">
    <text evidence="2">The sequence shown here is derived from an EMBL/GenBank/DDBJ whole genome shotgun (WGS) entry which is preliminary data.</text>
</comment>
<keyword evidence="3" id="KW-1185">Reference proteome</keyword>
<organism evidence="2 3">
    <name type="scientific">Diploscapter pachys</name>
    <dbReference type="NCBI Taxonomy" id="2018661"/>
    <lineage>
        <taxon>Eukaryota</taxon>
        <taxon>Metazoa</taxon>
        <taxon>Ecdysozoa</taxon>
        <taxon>Nematoda</taxon>
        <taxon>Chromadorea</taxon>
        <taxon>Rhabditida</taxon>
        <taxon>Rhabditina</taxon>
        <taxon>Rhabditomorpha</taxon>
        <taxon>Rhabditoidea</taxon>
        <taxon>Rhabditidae</taxon>
        <taxon>Diploscapter</taxon>
    </lineage>
</organism>
<accession>A0A2A2K0U3</accession>
<evidence type="ECO:0000313" key="3">
    <source>
        <dbReference type="Proteomes" id="UP000218231"/>
    </source>
</evidence>
<protein>
    <submittedName>
        <fullName evidence="2">Uncharacterized protein</fullName>
    </submittedName>
</protein>
<evidence type="ECO:0000313" key="2">
    <source>
        <dbReference type="EMBL" id="PAV67561.1"/>
    </source>
</evidence>
<dbReference type="AlphaFoldDB" id="A0A2A2K0U3"/>
<feature type="compositionally biased region" description="Basic residues" evidence="1">
    <location>
        <begin position="248"/>
        <end position="268"/>
    </location>
</feature>
<dbReference type="EMBL" id="LIAE01009911">
    <property type="protein sequence ID" value="PAV67561.1"/>
    <property type="molecule type" value="Genomic_DNA"/>
</dbReference>